<dbReference type="EMBL" id="VWSF01000003">
    <property type="protein sequence ID" value="KAA5548271.1"/>
    <property type="molecule type" value="Genomic_DNA"/>
</dbReference>
<evidence type="ECO:0000256" key="2">
    <source>
        <dbReference type="SAM" id="SignalP"/>
    </source>
</evidence>
<gene>
    <name evidence="4" type="ORF">F0145_05965</name>
</gene>
<feature type="region of interest" description="Disordered" evidence="1">
    <location>
        <begin position="69"/>
        <end position="98"/>
    </location>
</feature>
<comment type="caution">
    <text evidence="4">The sequence shown here is derived from an EMBL/GenBank/DDBJ whole genome shotgun (WGS) entry which is preliminary data.</text>
</comment>
<protein>
    <submittedName>
        <fullName evidence="4">DUF4097 domain-containing protein</fullName>
    </submittedName>
</protein>
<dbReference type="AlphaFoldDB" id="A0A5M6DL63"/>
<dbReference type="Pfam" id="PF13349">
    <property type="entry name" value="DUF4097"/>
    <property type="match status" value="1"/>
</dbReference>
<evidence type="ECO:0000259" key="3">
    <source>
        <dbReference type="Pfam" id="PF13349"/>
    </source>
</evidence>
<keyword evidence="5" id="KW-1185">Reference proteome</keyword>
<dbReference type="InterPro" id="IPR025164">
    <property type="entry name" value="Toastrack_DUF4097"/>
</dbReference>
<feature type="signal peptide" evidence="2">
    <location>
        <begin position="1"/>
        <end position="24"/>
    </location>
</feature>
<proteinExistence type="predicted"/>
<organism evidence="4 5">
    <name type="scientific">Adhaeribacter rhizoryzae</name>
    <dbReference type="NCBI Taxonomy" id="2607907"/>
    <lineage>
        <taxon>Bacteria</taxon>
        <taxon>Pseudomonadati</taxon>
        <taxon>Bacteroidota</taxon>
        <taxon>Cytophagia</taxon>
        <taxon>Cytophagales</taxon>
        <taxon>Hymenobacteraceae</taxon>
        <taxon>Adhaeribacter</taxon>
    </lineage>
</organism>
<accession>A0A5M6DL63</accession>
<name>A0A5M6DL63_9BACT</name>
<evidence type="ECO:0000313" key="4">
    <source>
        <dbReference type="EMBL" id="KAA5548271.1"/>
    </source>
</evidence>
<feature type="compositionally biased region" description="Basic and acidic residues" evidence="1">
    <location>
        <begin position="71"/>
        <end position="87"/>
    </location>
</feature>
<evidence type="ECO:0000256" key="1">
    <source>
        <dbReference type="SAM" id="MobiDB-lite"/>
    </source>
</evidence>
<reference evidence="4 5" key="1">
    <citation type="submission" date="2019-09" db="EMBL/GenBank/DDBJ databases">
        <title>Genome sequence and assembly of Adhaeribacter sp.</title>
        <authorList>
            <person name="Chhetri G."/>
        </authorList>
    </citation>
    <scope>NUCLEOTIDE SEQUENCE [LARGE SCALE GENOMIC DNA]</scope>
    <source>
        <strain evidence="4 5">DK36</strain>
    </source>
</reference>
<sequence length="285" mass="31018">MKTYLKSLPVVVCLLMNTLTAAIAQNNDSEKIQIPLSQPNKPGTLRANLLNGSIMVTGHKGKDVVVTYSARDGKSKNKPRDNDESQGMRRIQTSTTGLEVREENNTVTVKTDAFNRAVDLQIQVPYDFSVKLKTLNDGVLLVEDVNGELDVDNLNGNITLRNVAGSASASTLNGDIIASFKKVTPNMPMAFSSLNGKIDVTLPPSAKFNAKLKSDNGEVFTDFDMALEKGGKTEGVVPPNNFRGNDARPGTRIYLDKWLTGKINGGGPEILFKNFNGNIYIRKSK</sequence>
<keyword evidence="2" id="KW-0732">Signal</keyword>
<dbReference type="Proteomes" id="UP000323426">
    <property type="component" value="Unassembled WGS sequence"/>
</dbReference>
<evidence type="ECO:0000313" key="5">
    <source>
        <dbReference type="Proteomes" id="UP000323426"/>
    </source>
</evidence>
<feature type="chain" id="PRO_5024449780" evidence="2">
    <location>
        <begin position="25"/>
        <end position="285"/>
    </location>
</feature>
<feature type="domain" description="DUF4097" evidence="3">
    <location>
        <begin position="136"/>
        <end position="230"/>
    </location>
</feature>
<dbReference type="RefSeq" id="WP_150087403.1">
    <property type="nucleotide sequence ID" value="NZ_VWSF01000003.1"/>
</dbReference>